<dbReference type="PANTHER" id="PTHR21461:SF69">
    <property type="entry name" value="GLYCOSYLTRANSFERASE FAMILY 92 PROTEIN"/>
    <property type="match status" value="1"/>
</dbReference>
<keyword evidence="3 8" id="KW-0328">Glycosyltransferase</keyword>
<dbReference type="GO" id="GO:0016020">
    <property type="term" value="C:membrane"/>
    <property type="evidence" value="ECO:0007669"/>
    <property type="project" value="UniProtKB-SubCell"/>
</dbReference>
<evidence type="ECO:0000256" key="7">
    <source>
        <dbReference type="ARBA" id="ARBA00023136"/>
    </source>
</evidence>
<evidence type="ECO:0000256" key="4">
    <source>
        <dbReference type="ARBA" id="ARBA00022679"/>
    </source>
</evidence>
<protein>
    <recommendedName>
        <fullName evidence="8">Glycosyltransferase family 92 protein</fullName>
        <ecNumber evidence="8">2.4.1.-</ecNumber>
    </recommendedName>
</protein>
<proteinExistence type="inferred from homology"/>
<evidence type="ECO:0000256" key="5">
    <source>
        <dbReference type="ARBA" id="ARBA00022692"/>
    </source>
</evidence>
<dbReference type="EC" id="2.4.1.-" evidence="8"/>
<name>A0ABD2PK78_9PLAT</name>
<evidence type="ECO:0000256" key="2">
    <source>
        <dbReference type="ARBA" id="ARBA00007647"/>
    </source>
</evidence>
<dbReference type="PANTHER" id="PTHR21461">
    <property type="entry name" value="GLYCOSYLTRANSFERASE FAMILY 92 PROTEIN"/>
    <property type="match status" value="1"/>
</dbReference>
<gene>
    <name evidence="9" type="ORF">Ciccas_014499</name>
</gene>
<comment type="similarity">
    <text evidence="2 8">Belongs to the glycosyltransferase 92 family.</text>
</comment>
<dbReference type="InterPro" id="IPR008166">
    <property type="entry name" value="Glyco_transf_92"/>
</dbReference>
<evidence type="ECO:0000256" key="6">
    <source>
        <dbReference type="ARBA" id="ARBA00022989"/>
    </source>
</evidence>
<dbReference type="EMBL" id="JBJKFK010008704">
    <property type="protein sequence ID" value="KAL3307002.1"/>
    <property type="molecule type" value="Genomic_DNA"/>
</dbReference>
<reference evidence="9 10" key="1">
    <citation type="submission" date="2024-11" db="EMBL/GenBank/DDBJ databases">
        <title>Adaptive evolution of stress response genes in parasites aligns with host niche diversity.</title>
        <authorList>
            <person name="Hahn C."/>
            <person name="Resl P."/>
        </authorList>
    </citation>
    <scope>NUCLEOTIDE SEQUENCE [LARGE SCALE GENOMIC DNA]</scope>
    <source>
        <strain evidence="9">EGGRZ-B1_66</strain>
        <tissue evidence="9">Body</tissue>
    </source>
</reference>
<evidence type="ECO:0000256" key="1">
    <source>
        <dbReference type="ARBA" id="ARBA00004167"/>
    </source>
</evidence>
<dbReference type="AlphaFoldDB" id="A0ABD2PK78"/>
<dbReference type="Proteomes" id="UP001626550">
    <property type="component" value="Unassembled WGS sequence"/>
</dbReference>
<evidence type="ECO:0000313" key="10">
    <source>
        <dbReference type="Proteomes" id="UP001626550"/>
    </source>
</evidence>
<keyword evidence="5" id="KW-0812">Transmembrane</keyword>
<keyword evidence="6" id="KW-1133">Transmembrane helix</keyword>
<dbReference type="Pfam" id="PF01697">
    <property type="entry name" value="Glyco_transf_92"/>
    <property type="match status" value="1"/>
</dbReference>
<comment type="subcellular location">
    <subcellularLocation>
        <location evidence="1">Membrane</location>
        <topology evidence="1">Single-pass membrane protein</topology>
    </subcellularLocation>
</comment>
<comment type="caution">
    <text evidence="9">The sequence shown here is derived from an EMBL/GenBank/DDBJ whole genome shotgun (WGS) entry which is preliminary data.</text>
</comment>
<evidence type="ECO:0000313" key="9">
    <source>
        <dbReference type="EMBL" id="KAL3307002.1"/>
    </source>
</evidence>
<keyword evidence="10" id="KW-1185">Reference proteome</keyword>
<evidence type="ECO:0000256" key="3">
    <source>
        <dbReference type="ARBA" id="ARBA00022676"/>
    </source>
</evidence>
<organism evidence="9 10">
    <name type="scientific">Cichlidogyrus casuarinus</name>
    <dbReference type="NCBI Taxonomy" id="1844966"/>
    <lineage>
        <taxon>Eukaryota</taxon>
        <taxon>Metazoa</taxon>
        <taxon>Spiralia</taxon>
        <taxon>Lophotrochozoa</taxon>
        <taxon>Platyhelminthes</taxon>
        <taxon>Monogenea</taxon>
        <taxon>Monopisthocotylea</taxon>
        <taxon>Dactylogyridea</taxon>
        <taxon>Ancyrocephalidae</taxon>
        <taxon>Cichlidogyrus</taxon>
    </lineage>
</organism>
<evidence type="ECO:0000256" key="8">
    <source>
        <dbReference type="RuleBase" id="RU366017"/>
    </source>
</evidence>
<keyword evidence="7" id="KW-0472">Membrane</keyword>
<accession>A0ABD2PK78</accession>
<dbReference type="GO" id="GO:0016757">
    <property type="term" value="F:glycosyltransferase activity"/>
    <property type="evidence" value="ECO:0007669"/>
    <property type="project" value="UniProtKB-UniRule"/>
</dbReference>
<sequence length="336" mass="39149">MPATKYDSELGLQKIHEHVTIKWDSQVANFVVPSWIKIGKICTIFVSTMVEVRNRNQLLRIPLRTTSSAQADARKKRGWCVRNLHETSQINLSLLAENIEQSFRLGVDVITFYASEELSAGLSNLLYSYSVKPLRERNRNLNIRIIPWYLPEPDEVYVYSQPLSSTDCLMRMMPEVDLIDFRDFDEFIFPVNNESDLNELIRNYYSENSLYFCLHNTRFFTDLVQPNKNGITLILNDSKLRCPRRDDAATKCIVQPDKLLEMNVHQPWMDTDLSLSRLNVETTVDLARMHHFRRVQPTTICHSPFVEDTLHTQSLPRQWRSIILDRLHVTTSLCAS</sequence>
<keyword evidence="4 8" id="KW-0808">Transferase</keyword>